<dbReference type="EMBL" id="ML178814">
    <property type="protein sequence ID" value="TFL07548.1"/>
    <property type="molecule type" value="Genomic_DNA"/>
</dbReference>
<evidence type="ECO:0000313" key="6">
    <source>
        <dbReference type="Proteomes" id="UP000305067"/>
    </source>
</evidence>
<evidence type="ECO:0000256" key="2">
    <source>
        <dbReference type="ARBA" id="ARBA00023140"/>
    </source>
</evidence>
<proteinExistence type="predicted"/>
<dbReference type="Proteomes" id="UP000305067">
    <property type="component" value="Unassembled WGS sequence"/>
</dbReference>
<dbReference type="GO" id="GO:0006635">
    <property type="term" value="P:fatty acid beta-oxidation"/>
    <property type="evidence" value="ECO:0007669"/>
    <property type="project" value="TreeGrafter"/>
</dbReference>
<reference evidence="5 6" key="1">
    <citation type="journal article" date="2019" name="Nat. Ecol. Evol.">
        <title>Megaphylogeny resolves global patterns of mushroom evolution.</title>
        <authorList>
            <person name="Varga T."/>
            <person name="Krizsan K."/>
            <person name="Foldi C."/>
            <person name="Dima B."/>
            <person name="Sanchez-Garcia M."/>
            <person name="Sanchez-Ramirez S."/>
            <person name="Szollosi G.J."/>
            <person name="Szarkandi J.G."/>
            <person name="Papp V."/>
            <person name="Albert L."/>
            <person name="Andreopoulos W."/>
            <person name="Angelini C."/>
            <person name="Antonin V."/>
            <person name="Barry K.W."/>
            <person name="Bougher N.L."/>
            <person name="Buchanan P."/>
            <person name="Buyck B."/>
            <person name="Bense V."/>
            <person name="Catcheside P."/>
            <person name="Chovatia M."/>
            <person name="Cooper J."/>
            <person name="Damon W."/>
            <person name="Desjardin D."/>
            <person name="Finy P."/>
            <person name="Geml J."/>
            <person name="Haridas S."/>
            <person name="Hughes K."/>
            <person name="Justo A."/>
            <person name="Karasinski D."/>
            <person name="Kautmanova I."/>
            <person name="Kiss B."/>
            <person name="Kocsube S."/>
            <person name="Kotiranta H."/>
            <person name="LaButti K.M."/>
            <person name="Lechner B.E."/>
            <person name="Liimatainen K."/>
            <person name="Lipzen A."/>
            <person name="Lukacs Z."/>
            <person name="Mihaltcheva S."/>
            <person name="Morgado L.N."/>
            <person name="Niskanen T."/>
            <person name="Noordeloos M.E."/>
            <person name="Ohm R.A."/>
            <person name="Ortiz-Santana B."/>
            <person name="Ovrebo C."/>
            <person name="Racz N."/>
            <person name="Riley R."/>
            <person name="Savchenko A."/>
            <person name="Shiryaev A."/>
            <person name="Soop K."/>
            <person name="Spirin V."/>
            <person name="Szebenyi C."/>
            <person name="Tomsovsky M."/>
            <person name="Tulloss R.E."/>
            <person name="Uehling J."/>
            <person name="Grigoriev I.V."/>
            <person name="Vagvolgyi C."/>
            <person name="Papp T."/>
            <person name="Martin F.M."/>
            <person name="Miettinen O."/>
            <person name="Hibbett D.S."/>
            <person name="Nagy L.G."/>
        </authorList>
    </citation>
    <scope>NUCLEOTIDE SEQUENCE [LARGE SCALE GENOMIC DNA]</scope>
    <source>
        <strain evidence="5 6">CBS 309.79</strain>
    </source>
</reference>
<dbReference type="InterPro" id="IPR001753">
    <property type="entry name" value="Enoyl-CoA_hydra/iso"/>
</dbReference>
<dbReference type="OrthoDB" id="448450at2759"/>
<evidence type="ECO:0000313" key="5">
    <source>
        <dbReference type="EMBL" id="TFL07548.1"/>
    </source>
</evidence>
<dbReference type="STRING" id="1884261.A0A5C3R1L1"/>
<evidence type="ECO:0000256" key="4">
    <source>
        <dbReference type="SAM" id="Phobius"/>
    </source>
</evidence>
<dbReference type="PANTHER" id="PTHR43684">
    <property type="match status" value="1"/>
</dbReference>
<sequence>MSRLEVTVDQNIATLTFRRPRSLNALTLQDYDDLATQLRAIDQRPDVLVTVVQATGRWFCAGTDVKGHSNKKPEGSEPPLREQFVNRVFLSTTDLSKAMYSHSKILVAILNGPVMGIAAAMLGQFDFIYAVPNVWLSCPFTFLGIVAEAGSSITFANRMGIAKANEVLIWGKKLQADELLACGFLNHILPQQSPEELHNTVRSYLLEQLRGLDPNSLLTVKRLLRAAMDEKNNPDAANMRESYAQAERFASGAPSRQFARIANKEIKHKL</sequence>
<dbReference type="Gene3D" id="3.90.226.10">
    <property type="entry name" value="2-enoyl-CoA Hydratase, Chain A, domain 1"/>
    <property type="match status" value="1"/>
</dbReference>
<dbReference type="InterPro" id="IPR051053">
    <property type="entry name" value="ECH/Chromodomain_protein"/>
</dbReference>
<keyword evidence="4" id="KW-1133">Transmembrane helix</keyword>
<keyword evidence="6" id="KW-1185">Reference proteome</keyword>
<dbReference type="GO" id="GO:0005782">
    <property type="term" value="C:peroxisomal matrix"/>
    <property type="evidence" value="ECO:0007669"/>
    <property type="project" value="TreeGrafter"/>
</dbReference>
<evidence type="ECO:0000256" key="1">
    <source>
        <dbReference type="ARBA" id="ARBA00004275"/>
    </source>
</evidence>
<dbReference type="CDD" id="cd06558">
    <property type="entry name" value="crotonase-like"/>
    <property type="match status" value="1"/>
</dbReference>
<keyword evidence="3" id="KW-0413">Isomerase</keyword>
<dbReference type="SUPFAM" id="SSF52096">
    <property type="entry name" value="ClpP/crotonase"/>
    <property type="match status" value="1"/>
</dbReference>
<keyword evidence="4" id="KW-0812">Transmembrane</keyword>
<dbReference type="InterPro" id="IPR029045">
    <property type="entry name" value="ClpP/crotonase-like_dom_sf"/>
</dbReference>
<keyword evidence="2" id="KW-0576">Peroxisome</keyword>
<protein>
    <submittedName>
        <fullName evidence="5">ClpP/crotonase-like domain-containing protein</fullName>
    </submittedName>
</protein>
<keyword evidence="4" id="KW-0472">Membrane</keyword>
<comment type="subcellular location">
    <subcellularLocation>
        <location evidence="1">Peroxisome</location>
    </subcellularLocation>
</comment>
<dbReference type="GO" id="GO:0004165">
    <property type="term" value="F:delta(3)-delta(2)-enoyl-CoA isomerase activity"/>
    <property type="evidence" value="ECO:0007669"/>
    <property type="project" value="UniProtKB-ARBA"/>
</dbReference>
<dbReference type="PANTHER" id="PTHR43684:SF1">
    <property type="entry name" value="ENOYL-COA DELTA ISOMERASE 2"/>
    <property type="match status" value="1"/>
</dbReference>
<name>A0A5C3R1L1_9AGAR</name>
<evidence type="ECO:0000256" key="3">
    <source>
        <dbReference type="ARBA" id="ARBA00023235"/>
    </source>
</evidence>
<feature type="transmembrane region" description="Helical" evidence="4">
    <location>
        <begin position="105"/>
        <end position="122"/>
    </location>
</feature>
<dbReference type="Pfam" id="PF00378">
    <property type="entry name" value="ECH_1"/>
    <property type="match status" value="1"/>
</dbReference>
<organism evidence="5 6">
    <name type="scientific">Pterulicium gracile</name>
    <dbReference type="NCBI Taxonomy" id="1884261"/>
    <lineage>
        <taxon>Eukaryota</taxon>
        <taxon>Fungi</taxon>
        <taxon>Dikarya</taxon>
        <taxon>Basidiomycota</taxon>
        <taxon>Agaricomycotina</taxon>
        <taxon>Agaricomycetes</taxon>
        <taxon>Agaricomycetidae</taxon>
        <taxon>Agaricales</taxon>
        <taxon>Pleurotineae</taxon>
        <taxon>Pterulaceae</taxon>
        <taxon>Pterulicium</taxon>
    </lineage>
</organism>
<feature type="transmembrane region" description="Helical" evidence="4">
    <location>
        <begin position="134"/>
        <end position="156"/>
    </location>
</feature>
<accession>A0A5C3R1L1</accession>
<dbReference type="AlphaFoldDB" id="A0A5C3R1L1"/>
<gene>
    <name evidence="5" type="ORF">BDV98DRAFT_558038</name>
</gene>